<name>A0AAU9SFX4_THLAR</name>
<evidence type="ECO:0000313" key="1">
    <source>
        <dbReference type="EMBL" id="CAH2065321.1"/>
    </source>
</evidence>
<protein>
    <submittedName>
        <fullName evidence="1">Uncharacterized protein</fullName>
    </submittedName>
</protein>
<evidence type="ECO:0000313" key="2">
    <source>
        <dbReference type="Proteomes" id="UP000836841"/>
    </source>
</evidence>
<dbReference type="EMBL" id="OU466861">
    <property type="protein sequence ID" value="CAH2065321.1"/>
    <property type="molecule type" value="Genomic_DNA"/>
</dbReference>
<gene>
    <name evidence="1" type="ORF">TAV2_LOCUS16807</name>
</gene>
<proteinExistence type="predicted"/>
<accession>A0AAU9SFX4</accession>
<dbReference type="AlphaFoldDB" id="A0AAU9SFX4"/>
<reference evidence="1 2" key="1">
    <citation type="submission" date="2022-03" db="EMBL/GenBank/DDBJ databases">
        <authorList>
            <person name="Nunn A."/>
            <person name="Chopra R."/>
            <person name="Nunn A."/>
            <person name="Contreras Garrido A."/>
        </authorList>
    </citation>
    <scope>NUCLEOTIDE SEQUENCE [LARGE SCALE GENOMIC DNA]</scope>
</reference>
<keyword evidence="2" id="KW-1185">Reference proteome</keyword>
<dbReference type="Proteomes" id="UP000836841">
    <property type="component" value="Chromosome 5"/>
</dbReference>
<organism evidence="1 2">
    <name type="scientific">Thlaspi arvense</name>
    <name type="common">Field penny-cress</name>
    <dbReference type="NCBI Taxonomy" id="13288"/>
    <lineage>
        <taxon>Eukaryota</taxon>
        <taxon>Viridiplantae</taxon>
        <taxon>Streptophyta</taxon>
        <taxon>Embryophyta</taxon>
        <taxon>Tracheophyta</taxon>
        <taxon>Spermatophyta</taxon>
        <taxon>Magnoliopsida</taxon>
        <taxon>eudicotyledons</taxon>
        <taxon>Gunneridae</taxon>
        <taxon>Pentapetalae</taxon>
        <taxon>rosids</taxon>
        <taxon>malvids</taxon>
        <taxon>Brassicales</taxon>
        <taxon>Brassicaceae</taxon>
        <taxon>Thlaspideae</taxon>
        <taxon>Thlaspi</taxon>
    </lineage>
</organism>
<sequence length="75" mass="8252">MEFPSPNSSGTVPPKRGRIKIMIARDLLGSTTSIRSPPRRSRIKIMIARDLIRSATSIISPRTQNNYGGDDKRGG</sequence>